<feature type="compositionally biased region" description="Basic residues" evidence="7">
    <location>
        <begin position="1"/>
        <end position="14"/>
    </location>
</feature>
<feature type="compositionally biased region" description="Basic and acidic residues" evidence="7">
    <location>
        <begin position="474"/>
        <end position="489"/>
    </location>
</feature>
<organism evidence="9 10">
    <name type="scientific">Kineococcus radiotolerans (strain ATCC BAA-149 / DSM 14245 / SRS30216)</name>
    <dbReference type="NCBI Taxonomy" id="266940"/>
    <lineage>
        <taxon>Bacteria</taxon>
        <taxon>Bacillati</taxon>
        <taxon>Actinomycetota</taxon>
        <taxon>Actinomycetes</taxon>
        <taxon>Kineosporiales</taxon>
        <taxon>Kineosporiaceae</taxon>
        <taxon>Kineococcus</taxon>
    </lineage>
</organism>
<dbReference type="eggNOG" id="COG2141">
    <property type="taxonomic scope" value="Bacteria"/>
</dbReference>
<accession>A6W7K0</accession>
<feature type="binding site" evidence="6">
    <location>
        <position position="145"/>
    </location>
    <ligand>
        <name>FMN</name>
        <dbReference type="ChEBI" id="CHEBI:58210"/>
    </ligand>
</feature>
<dbReference type="GO" id="GO:0016705">
    <property type="term" value="F:oxidoreductase activity, acting on paired donors, with incorporation or reduction of molecular oxygen"/>
    <property type="evidence" value="ECO:0007669"/>
    <property type="project" value="InterPro"/>
</dbReference>
<dbReference type="AlphaFoldDB" id="A6W7K0"/>
<evidence type="ECO:0000259" key="8">
    <source>
        <dbReference type="Pfam" id="PF00296"/>
    </source>
</evidence>
<dbReference type="PANTHER" id="PTHR30011">
    <property type="entry name" value="ALKANESULFONATE MONOOXYGENASE-RELATED"/>
    <property type="match status" value="1"/>
</dbReference>
<dbReference type="EMBL" id="CP000750">
    <property type="protein sequence ID" value="ABS02789.1"/>
    <property type="molecule type" value="Genomic_DNA"/>
</dbReference>
<feature type="binding site" evidence="6">
    <location>
        <position position="196"/>
    </location>
    <ligand>
        <name>FMN</name>
        <dbReference type="ChEBI" id="CHEBI:58210"/>
    </ligand>
</feature>
<dbReference type="Proteomes" id="UP000001116">
    <property type="component" value="Chromosome"/>
</dbReference>
<dbReference type="SUPFAM" id="SSF51679">
    <property type="entry name" value="Bacterial luciferase-like"/>
    <property type="match status" value="1"/>
</dbReference>
<feature type="domain" description="Luciferase-like" evidence="8">
    <location>
        <begin position="75"/>
        <end position="435"/>
    </location>
</feature>
<dbReference type="GO" id="GO:0004497">
    <property type="term" value="F:monooxygenase activity"/>
    <property type="evidence" value="ECO:0007669"/>
    <property type="project" value="UniProtKB-KW"/>
</dbReference>
<dbReference type="HOGENOM" id="CLU_022256_0_0_11"/>
<feature type="binding site" evidence="6">
    <location>
        <position position="99"/>
    </location>
    <ligand>
        <name>FMN</name>
        <dbReference type="ChEBI" id="CHEBI:58210"/>
    </ligand>
</feature>
<evidence type="ECO:0000256" key="1">
    <source>
        <dbReference type="ARBA" id="ARBA00022630"/>
    </source>
</evidence>
<dbReference type="InterPro" id="IPR016215">
    <property type="entry name" value="NTA_MOA"/>
</dbReference>
<reference evidence="10" key="1">
    <citation type="journal article" date="2008" name="PLoS ONE">
        <title>Survival in nuclear waste, extreme resistance, and potential applications gleaned from the genome sequence of Kineococcus radiotolerans SRS30216.</title>
        <authorList>
            <person name="Bagwell C.E."/>
            <person name="Bhat S."/>
            <person name="Hawkins G.M."/>
            <person name="Smith B.W."/>
            <person name="Biswas T."/>
            <person name="Hoover T.R."/>
            <person name="Saunders E."/>
            <person name="Han C.S."/>
            <person name="Tsodikov O.V."/>
            <person name="Shimkets L.J."/>
        </authorList>
    </citation>
    <scope>NUCLEOTIDE SEQUENCE [LARGE SCALE GENOMIC DNA]</scope>
    <source>
        <strain evidence="10">ATCC BAA-149 / DSM 14245 / SRS30216</strain>
    </source>
</reference>
<gene>
    <name evidence="9" type="ordered locus">Krad_1301</name>
</gene>
<dbReference type="KEGG" id="kra:Krad_1301"/>
<evidence type="ECO:0000256" key="2">
    <source>
        <dbReference type="ARBA" id="ARBA00022643"/>
    </source>
</evidence>
<keyword evidence="1 6" id="KW-0285">Flavoprotein</keyword>
<dbReference type="Pfam" id="PF00296">
    <property type="entry name" value="Bac_luciferase"/>
    <property type="match status" value="1"/>
</dbReference>
<dbReference type="STRING" id="266940.Krad_1301"/>
<sequence>MNAGLRRRPARHTRVTPGPRLHDRNTGVLSCEPSGSTRGVRPVRTMHLGVFEVAAPQVGGTLSWSHPYSDSVHHREIQHWIDVAQLLEAAGFDFLFFADGYGYPTVGGDLPAAAAAGGLNFTGLDPMLLIPTLAHHTSSLGFVVTSSTGIDHPVAMARRFATLDHLTHGRVGWNIVTGASQDTVAGLFGHSEMTAHDTRYEIAEEYVDLALQLWEGCWEDDALVEDKAAGVFADRDKLHRVEHVGKHFRSSGFFTVVPSPQRTPVLFQAGTSTRGREFAAGQAECVFLQGTTLPHAAANVADIRARAAAAGRDPRSVKVLVGATVTVAATHDEALARRREFEDMQTDEVAAVIYAGNTGIDLSALDPDRPLSQIHDEGADGRIGQMGQSNIDRFKRPDGTWPLVRDVLAELRGRGTRGFTVVGDPIEVADRLEEIMDVTDVDGFLLEAIFSPSDHRLFCDLVVPELRRRGRLIAEEDRPAGSGSLRERFGAPSPRLSPDHPGARYAPGSPLREPAGA</sequence>
<name>A6W7K0_KINRD</name>
<dbReference type="PANTHER" id="PTHR30011:SF16">
    <property type="entry name" value="C2H2 FINGER DOMAIN TRANSCRIPTION FACTOR (EUROFUNG)-RELATED"/>
    <property type="match status" value="1"/>
</dbReference>
<evidence type="ECO:0000256" key="6">
    <source>
        <dbReference type="PIRSR" id="PIRSR000337-1"/>
    </source>
</evidence>
<evidence type="ECO:0000313" key="10">
    <source>
        <dbReference type="Proteomes" id="UP000001116"/>
    </source>
</evidence>
<evidence type="ECO:0000256" key="5">
    <source>
        <dbReference type="ARBA" id="ARBA00033748"/>
    </source>
</evidence>
<evidence type="ECO:0000256" key="7">
    <source>
        <dbReference type="SAM" id="MobiDB-lite"/>
    </source>
</evidence>
<keyword evidence="4" id="KW-0503">Monooxygenase</keyword>
<dbReference type="InterPro" id="IPR051260">
    <property type="entry name" value="Diverse_substr_monoxygenases"/>
</dbReference>
<feature type="region of interest" description="Disordered" evidence="7">
    <location>
        <begin position="1"/>
        <end position="37"/>
    </location>
</feature>
<dbReference type="NCBIfam" id="TIGR03860">
    <property type="entry name" value="FMN_nitrolo"/>
    <property type="match status" value="1"/>
</dbReference>
<dbReference type="InterPro" id="IPR011251">
    <property type="entry name" value="Luciferase-like_dom"/>
</dbReference>
<keyword evidence="10" id="KW-1185">Reference proteome</keyword>
<evidence type="ECO:0000256" key="3">
    <source>
        <dbReference type="ARBA" id="ARBA00023002"/>
    </source>
</evidence>
<comment type="similarity">
    <text evidence="5">Belongs to the NtaA/SnaA/DszA monooxygenase family.</text>
</comment>
<evidence type="ECO:0000256" key="4">
    <source>
        <dbReference type="ARBA" id="ARBA00023033"/>
    </source>
</evidence>
<dbReference type="InterPro" id="IPR036661">
    <property type="entry name" value="Luciferase-like_sf"/>
</dbReference>
<dbReference type="Gene3D" id="3.20.20.30">
    <property type="entry name" value="Luciferase-like domain"/>
    <property type="match status" value="1"/>
</dbReference>
<feature type="region of interest" description="Disordered" evidence="7">
    <location>
        <begin position="474"/>
        <end position="517"/>
    </location>
</feature>
<proteinExistence type="inferred from homology"/>
<dbReference type="SMR" id="A6W7K0"/>
<dbReference type="PIRSF" id="PIRSF000337">
    <property type="entry name" value="NTA_MOA"/>
    <property type="match status" value="1"/>
</dbReference>
<feature type="binding site" evidence="6">
    <location>
        <position position="272"/>
    </location>
    <ligand>
        <name>FMN</name>
        <dbReference type="ChEBI" id="CHEBI:58210"/>
    </ligand>
</feature>
<protein>
    <submittedName>
        <fullName evidence="9">Monoxygenase</fullName>
    </submittedName>
</protein>
<keyword evidence="3" id="KW-0560">Oxidoreductase</keyword>
<keyword evidence="2 6" id="KW-0288">FMN</keyword>
<evidence type="ECO:0000313" key="9">
    <source>
        <dbReference type="EMBL" id="ABS02789.1"/>
    </source>
</evidence>
<feature type="binding site" evidence="6">
    <location>
        <position position="200"/>
    </location>
    <ligand>
        <name>FMN</name>
        <dbReference type="ChEBI" id="CHEBI:58210"/>
    </ligand>
</feature>